<dbReference type="Gene3D" id="3.30.450.20">
    <property type="entry name" value="PAS domain"/>
    <property type="match status" value="2"/>
</dbReference>
<evidence type="ECO:0000256" key="1">
    <source>
        <dbReference type="PROSITE-ProRule" id="PRU00169"/>
    </source>
</evidence>
<sequence>MKVLIVDDLSNNRYLLESILKGNNYEVKSAKNGVEALQILNKYHFDLIISDILMPKMDGYQFLRECKKNPEFKKIPFIFYSGTYTSKEDKEFALKLGADKFIVKPTETGEFIKIIEEVIEKANINNFEISQSTLESEDTFLKLYNVRLIEKLENKLEELQETNKKLKSEIENRKKAEKSLRASEEKFKNLFHTMFQGVVYQDAQGNIISANPAALKILGLNMDQLKDRTSMDPNWKSIHEDGSDFPGEDHPSMISLKTGKPVNNIIMGVFNPSENNYRWININAVPQFKPGEQKPVQVYTTLEDITYRKKIEDDLRLSLEEKEVLIKEIHHRVKNNMQIISSLLNLQKIYYSHHSISDIIKASQIRIKSMAMIHEKLYQSHQLSRIDFEDYIKSLISEISATYSVNQNKIEIEMEVRDIFLDIDLAIPCGLIINELVSNSLKHAFKDKEKGKINIFMDKKGNEYCLSIKDNGVGLSRDFDFENLNTLGMDLVKSLIKQIDGELEIKREKGTQFIIKFLK</sequence>
<dbReference type="Gene3D" id="3.30.565.10">
    <property type="entry name" value="Histidine kinase-like ATPase, C-terminal domain"/>
    <property type="match status" value="1"/>
</dbReference>
<dbReference type="GeneID" id="64821201"/>
<dbReference type="InterPro" id="IPR001789">
    <property type="entry name" value="Sig_transdc_resp-reg_receiver"/>
</dbReference>
<dbReference type="Proteomes" id="UP000681041">
    <property type="component" value="Chromosome"/>
</dbReference>
<dbReference type="Pfam" id="PF00072">
    <property type="entry name" value="Response_reg"/>
    <property type="match status" value="1"/>
</dbReference>
<accession>A0A8T8K7Z8</accession>
<dbReference type="Pfam" id="PF07568">
    <property type="entry name" value="HisKA_2"/>
    <property type="match status" value="1"/>
</dbReference>
<reference evidence="6" key="1">
    <citation type="submission" date="2020-07" db="EMBL/GenBank/DDBJ databases">
        <title>Methanobacterium. sp. MethCan genome.</title>
        <authorList>
            <person name="Postec A."/>
            <person name="Quemeneur M."/>
        </authorList>
    </citation>
    <scope>NUCLEOTIDE SEQUENCE</scope>
    <source>
        <strain evidence="6">MethCAN</strain>
    </source>
</reference>
<dbReference type="CDD" id="cd00156">
    <property type="entry name" value="REC"/>
    <property type="match status" value="1"/>
</dbReference>
<dbReference type="InterPro" id="IPR003594">
    <property type="entry name" value="HATPase_dom"/>
</dbReference>
<dbReference type="SUPFAM" id="SSF55785">
    <property type="entry name" value="PYP-like sensor domain (PAS domain)"/>
    <property type="match status" value="1"/>
</dbReference>
<keyword evidence="1" id="KW-0597">Phosphoprotein</keyword>
<dbReference type="SUPFAM" id="SSF55874">
    <property type="entry name" value="ATPase domain of HSP90 chaperone/DNA topoisomerase II/histidine kinase"/>
    <property type="match status" value="1"/>
</dbReference>
<gene>
    <name evidence="6" type="ORF">HYG87_10510</name>
</gene>
<evidence type="ECO:0000313" key="7">
    <source>
        <dbReference type="Proteomes" id="UP000681041"/>
    </source>
</evidence>
<dbReference type="PROSITE" id="PS50110">
    <property type="entry name" value="RESPONSE_REGULATORY"/>
    <property type="match status" value="1"/>
</dbReference>
<dbReference type="CDD" id="cd00130">
    <property type="entry name" value="PAS"/>
    <property type="match status" value="1"/>
</dbReference>
<dbReference type="InterPro" id="IPR005467">
    <property type="entry name" value="His_kinase_dom"/>
</dbReference>
<dbReference type="SUPFAM" id="SSF52172">
    <property type="entry name" value="CheY-like"/>
    <property type="match status" value="1"/>
</dbReference>
<dbReference type="InterPro" id="IPR011495">
    <property type="entry name" value="Sig_transdc_His_kin_sub2_dim/P"/>
</dbReference>
<dbReference type="SMART" id="SM00387">
    <property type="entry name" value="HATPase_c"/>
    <property type="match status" value="1"/>
</dbReference>
<dbReference type="SMART" id="SM00448">
    <property type="entry name" value="REC"/>
    <property type="match status" value="1"/>
</dbReference>
<dbReference type="AlphaFoldDB" id="A0A8T8K7Z8"/>
<dbReference type="Pfam" id="PF13188">
    <property type="entry name" value="PAS_8"/>
    <property type="match status" value="1"/>
</dbReference>
<dbReference type="InterPro" id="IPR036890">
    <property type="entry name" value="HATPase_C_sf"/>
</dbReference>
<name>A0A8T8K7Z8_9EURY</name>
<dbReference type="PANTHER" id="PTHR43065">
    <property type="entry name" value="SENSOR HISTIDINE KINASE"/>
    <property type="match status" value="1"/>
</dbReference>
<feature type="modified residue" description="4-aspartylphosphate" evidence="1">
    <location>
        <position position="51"/>
    </location>
</feature>
<protein>
    <submittedName>
        <fullName evidence="6">Response regulator</fullName>
    </submittedName>
</protein>
<dbReference type="KEGG" id="meme:HYG87_10510"/>
<dbReference type="PROSITE" id="PS50109">
    <property type="entry name" value="HIS_KIN"/>
    <property type="match status" value="1"/>
</dbReference>
<dbReference type="InterPro" id="IPR011006">
    <property type="entry name" value="CheY-like_superfamily"/>
</dbReference>
<evidence type="ECO:0000259" key="4">
    <source>
        <dbReference type="PROSITE" id="PS50110"/>
    </source>
</evidence>
<dbReference type="PANTHER" id="PTHR43065:SF23">
    <property type="entry name" value="SENSOR HISTIDINE KINASE PDTAS"/>
    <property type="match status" value="1"/>
</dbReference>
<evidence type="ECO:0000259" key="3">
    <source>
        <dbReference type="PROSITE" id="PS50109"/>
    </source>
</evidence>
<feature type="coiled-coil region" evidence="2">
    <location>
        <begin position="145"/>
        <end position="186"/>
    </location>
</feature>
<dbReference type="RefSeq" id="WP_211533114.1">
    <property type="nucleotide sequence ID" value="NZ_CP058560.1"/>
</dbReference>
<dbReference type="InterPro" id="IPR000014">
    <property type="entry name" value="PAS"/>
</dbReference>
<dbReference type="SMART" id="SM00091">
    <property type="entry name" value="PAS"/>
    <property type="match status" value="1"/>
</dbReference>
<dbReference type="NCBIfam" id="TIGR00229">
    <property type="entry name" value="sensory_box"/>
    <property type="match status" value="1"/>
</dbReference>
<dbReference type="OrthoDB" id="8127at2157"/>
<proteinExistence type="predicted"/>
<dbReference type="EMBL" id="CP058560">
    <property type="protein sequence ID" value="QUH24157.1"/>
    <property type="molecule type" value="Genomic_DNA"/>
</dbReference>
<evidence type="ECO:0000256" key="2">
    <source>
        <dbReference type="SAM" id="Coils"/>
    </source>
</evidence>
<keyword evidence="2" id="KW-0175">Coiled coil</keyword>
<dbReference type="PROSITE" id="PS50112">
    <property type="entry name" value="PAS"/>
    <property type="match status" value="1"/>
</dbReference>
<organism evidence="6 7">
    <name type="scientific">Methanobacterium alkalithermotolerans</name>
    <dbReference type="NCBI Taxonomy" id="2731220"/>
    <lineage>
        <taxon>Archaea</taxon>
        <taxon>Methanobacteriati</taxon>
        <taxon>Methanobacteriota</taxon>
        <taxon>Methanomada group</taxon>
        <taxon>Methanobacteria</taxon>
        <taxon>Methanobacteriales</taxon>
        <taxon>Methanobacteriaceae</taxon>
        <taxon>Methanobacterium</taxon>
    </lineage>
</organism>
<feature type="domain" description="Response regulatory" evidence="4">
    <location>
        <begin position="2"/>
        <end position="119"/>
    </location>
</feature>
<evidence type="ECO:0000313" key="6">
    <source>
        <dbReference type="EMBL" id="QUH24157.1"/>
    </source>
</evidence>
<dbReference type="GO" id="GO:0000160">
    <property type="term" value="P:phosphorelay signal transduction system"/>
    <property type="evidence" value="ECO:0007669"/>
    <property type="project" value="InterPro"/>
</dbReference>
<keyword evidence="7" id="KW-1185">Reference proteome</keyword>
<feature type="domain" description="Histidine kinase" evidence="3">
    <location>
        <begin position="328"/>
        <end position="519"/>
    </location>
</feature>
<feature type="domain" description="PAS" evidence="5">
    <location>
        <begin position="183"/>
        <end position="231"/>
    </location>
</feature>
<dbReference type="InterPro" id="IPR035965">
    <property type="entry name" value="PAS-like_dom_sf"/>
</dbReference>
<dbReference type="Pfam" id="PF02518">
    <property type="entry name" value="HATPase_c"/>
    <property type="match status" value="1"/>
</dbReference>
<dbReference type="Gene3D" id="3.40.50.2300">
    <property type="match status" value="1"/>
</dbReference>
<evidence type="ECO:0000259" key="5">
    <source>
        <dbReference type="PROSITE" id="PS50112"/>
    </source>
</evidence>